<feature type="transmembrane region" description="Helical" evidence="12">
    <location>
        <begin position="45"/>
        <end position="64"/>
    </location>
</feature>
<keyword evidence="3" id="KW-0813">Transport</keyword>
<evidence type="ECO:0000256" key="9">
    <source>
        <dbReference type="ARBA" id="ARBA00022989"/>
    </source>
</evidence>
<sequence>MEDLMTSTKYRLKVIFWYVGQLLIWFPAILLLPTIFVIFYPEEWIYIESFLVPSIISFASGVVLKKVSKLNETRVVGYQEGAVIVVTTWCAAVVLSALPFVIEGLLNFHQAVFEATSSWTTTGLTMFPDVESLPHVFLVWRSVMQFIGGAGFAVIMLATLSGPLGASLYSSEGRVDNILPNVTHSTKVIMVIYVAYAAAGMFFLHMAGMPWFDAFNHSLTALSTGGFSVKNASIGYYDSVSIEVITIVLMLLGGTGFGIHYTLWKGNFKAFVKNGEPWIMGSTIVIASLFLLRPAEKVFHEKALRYVVFQVVSAITTTGFSNADLVPWVTLFPIGVYLLTVIMMLGGMMDSTAGGLKQFRVFVTLKLIYRSIINFMGPRRKVEKIIVWKGENRKTIDDGIIKDMFVFFGVYALTYLVGTLILMSYGYDPLVSMFEFSSAMNAVGLSVGLTSPNLPVGVIWTMTVGMFLGRLEFLVVFYAIVRIIRDVKILLEERGGVNS</sequence>
<dbReference type="GO" id="GO:0005886">
    <property type="term" value="C:plasma membrane"/>
    <property type="evidence" value="ECO:0007669"/>
    <property type="project" value="UniProtKB-SubCell"/>
</dbReference>
<dbReference type="Pfam" id="PF02386">
    <property type="entry name" value="TrkH"/>
    <property type="match status" value="2"/>
</dbReference>
<dbReference type="InterPro" id="IPR004772">
    <property type="entry name" value="TrkH"/>
</dbReference>
<evidence type="ECO:0000256" key="6">
    <source>
        <dbReference type="ARBA" id="ARBA00022538"/>
    </source>
</evidence>
<dbReference type="GO" id="GO:0015379">
    <property type="term" value="F:potassium:chloride symporter activity"/>
    <property type="evidence" value="ECO:0007669"/>
    <property type="project" value="InterPro"/>
</dbReference>
<dbReference type="EMBL" id="LGFG01000007">
    <property type="protein sequence ID" value="KUK23716.1"/>
    <property type="molecule type" value="Genomic_DNA"/>
</dbReference>
<comment type="caution">
    <text evidence="13">The sequence shown here is derived from an EMBL/GenBank/DDBJ whole genome shotgun (WGS) entry which is preliminary data.</text>
</comment>
<proteinExistence type="inferred from homology"/>
<evidence type="ECO:0000256" key="12">
    <source>
        <dbReference type="SAM" id="Phobius"/>
    </source>
</evidence>
<dbReference type="PANTHER" id="PTHR32024">
    <property type="entry name" value="TRK SYSTEM POTASSIUM UPTAKE PROTEIN TRKG-RELATED"/>
    <property type="match status" value="1"/>
</dbReference>
<comment type="similarity">
    <text evidence="2">Belongs to the TrkH potassium transport family.</text>
</comment>
<evidence type="ECO:0000256" key="1">
    <source>
        <dbReference type="ARBA" id="ARBA00004429"/>
    </source>
</evidence>
<dbReference type="NCBIfam" id="TIGR00933">
    <property type="entry name" value="2a38"/>
    <property type="match status" value="1"/>
</dbReference>
<gene>
    <name evidence="13" type="ORF">XD57_0182</name>
</gene>
<keyword evidence="9 12" id="KW-1133">Transmembrane helix</keyword>
<evidence type="ECO:0000256" key="11">
    <source>
        <dbReference type="ARBA" id="ARBA00023136"/>
    </source>
</evidence>
<protein>
    <submittedName>
        <fullName evidence="13">Potassium uptake protein, TrkH family</fullName>
    </submittedName>
</protein>
<comment type="subcellular location">
    <subcellularLocation>
        <location evidence="1">Cell inner membrane</location>
        <topology evidence="1">Multi-pass membrane protein</topology>
    </subcellularLocation>
</comment>
<keyword evidence="11 12" id="KW-0472">Membrane</keyword>
<dbReference type="Proteomes" id="UP000058636">
    <property type="component" value="Unassembled WGS sequence"/>
</dbReference>
<evidence type="ECO:0000256" key="4">
    <source>
        <dbReference type="ARBA" id="ARBA00022475"/>
    </source>
</evidence>
<keyword evidence="8" id="KW-0630">Potassium</keyword>
<feature type="transmembrane region" description="Helical" evidence="12">
    <location>
        <begin position="404"/>
        <end position="427"/>
    </location>
</feature>
<evidence type="ECO:0000256" key="2">
    <source>
        <dbReference type="ARBA" id="ARBA00009137"/>
    </source>
</evidence>
<evidence type="ECO:0000256" key="7">
    <source>
        <dbReference type="ARBA" id="ARBA00022692"/>
    </source>
</evidence>
<organism evidence="13 14">
    <name type="scientific">Thermotoga petrophila</name>
    <dbReference type="NCBI Taxonomy" id="93929"/>
    <lineage>
        <taxon>Bacteria</taxon>
        <taxon>Thermotogati</taxon>
        <taxon>Thermotogota</taxon>
        <taxon>Thermotogae</taxon>
        <taxon>Thermotogales</taxon>
        <taxon>Thermotogaceae</taxon>
        <taxon>Thermotoga</taxon>
    </lineage>
</organism>
<feature type="transmembrane region" description="Helical" evidence="12">
    <location>
        <begin position="15"/>
        <end position="39"/>
    </location>
</feature>
<evidence type="ECO:0000256" key="5">
    <source>
        <dbReference type="ARBA" id="ARBA00022519"/>
    </source>
</evidence>
<reference evidence="13 14" key="1">
    <citation type="journal article" date="2015" name="MBio">
        <title>Genome-Resolved Metagenomic Analysis Reveals Roles for Candidate Phyla and Other Microbial Community Members in Biogeochemical Transformations in Oil Reservoirs.</title>
        <authorList>
            <person name="Hu P."/>
            <person name="Tom L."/>
            <person name="Singh A."/>
            <person name="Thomas B.C."/>
            <person name="Baker B.J."/>
            <person name="Piceno Y.M."/>
            <person name="Andersen G.L."/>
            <person name="Banfield J.F."/>
        </authorList>
    </citation>
    <scope>NUCLEOTIDE SEQUENCE [LARGE SCALE GENOMIC DNA]</scope>
    <source>
        <strain evidence="13">46_26</strain>
    </source>
</reference>
<dbReference type="PANTHER" id="PTHR32024:SF2">
    <property type="entry name" value="TRK SYSTEM POTASSIUM UPTAKE PROTEIN TRKG-RELATED"/>
    <property type="match status" value="1"/>
</dbReference>
<dbReference type="InterPro" id="IPR003445">
    <property type="entry name" value="Cat_transpt"/>
</dbReference>
<dbReference type="PATRIC" id="fig|93930.3.peg.811"/>
<keyword evidence="10" id="KW-0406">Ion transport</keyword>
<keyword evidence="5" id="KW-0997">Cell inner membrane</keyword>
<keyword evidence="4" id="KW-1003">Cell membrane</keyword>
<feature type="transmembrane region" description="Helical" evidence="12">
    <location>
        <begin position="190"/>
        <end position="212"/>
    </location>
</feature>
<feature type="transmembrane region" description="Helical" evidence="12">
    <location>
        <begin position="146"/>
        <end position="169"/>
    </location>
</feature>
<keyword evidence="7 12" id="KW-0812">Transmembrane</keyword>
<keyword evidence="6" id="KW-0633">Potassium transport</keyword>
<evidence type="ECO:0000256" key="3">
    <source>
        <dbReference type="ARBA" id="ARBA00022448"/>
    </source>
</evidence>
<evidence type="ECO:0000256" key="8">
    <source>
        <dbReference type="ARBA" id="ARBA00022958"/>
    </source>
</evidence>
<feature type="transmembrane region" description="Helical" evidence="12">
    <location>
        <begin position="76"/>
        <end position="102"/>
    </location>
</feature>
<evidence type="ECO:0000256" key="10">
    <source>
        <dbReference type="ARBA" id="ARBA00023065"/>
    </source>
</evidence>
<feature type="transmembrane region" description="Helical" evidence="12">
    <location>
        <begin position="328"/>
        <end position="348"/>
    </location>
</feature>
<accession>A0A101ERT5</accession>
<evidence type="ECO:0000313" key="13">
    <source>
        <dbReference type="EMBL" id="KUK23716.1"/>
    </source>
</evidence>
<feature type="transmembrane region" description="Helical" evidence="12">
    <location>
        <begin position="304"/>
        <end position="322"/>
    </location>
</feature>
<feature type="transmembrane region" description="Helical" evidence="12">
    <location>
        <begin position="244"/>
        <end position="263"/>
    </location>
</feature>
<name>A0A101ERT5_9THEM</name>
<evidence type="ECO:0000313" key="14">
    <source>
        <dbReference type="Proteomes" id="UP000058636"/>
    </source>
</evidence>
<dbReference type="AlphaFoldDB" id="A0A101ERT5"/>
<feature type="transmembrane region" description="Helical" evidence="12">
    <location>
        <begin position="458"/>
        <end position="481"/>
    </location>
</feature>